<comment type="caution">
    <text evidence="1">The sequence shown here is derived from an EMBL/GenBank/DDBJ whole genome shotgun (WGS) entry which is preliminary data.</text>
</comment>
<dbReference type="Gene3D" id="1.10.40.70">
    <property type="match status" value="1"/>
</dbReference>
<dbReference type="SUPFAM" id="SSF160246">
    <property type="entry name" value="EspE N-terminal domain-like"/>
    <property type="match status" value="1"/>
</dbReference>
<accession>X1MIG0</accession>
<sequence length="81" mass="9104">MRVEPRQLKAFLLDAGLVTEKDFEGAQRKAKKTDQKVGDLLVSEGLISQEELIKLKAYILGIPFVNLEKEVISPEILKIIP</sequence>
<organism evidence="1">
    <name type="scientific">marine sediment metagenome</name>
    <dbReference type="NCBI Taxonomy" id="412755"/>
    <lineage>
        <taxon>unclassified sequences</taxon>
        <taxon>metagenomes</taxon>
        <taxon>ecological metagenomes</taxon>
    </lineage>
</organism>
<proteinExistence type="predicted"/>
<gene>
    <name evidence="1" type="ORF">S06H3_12200</name>
</gene>
<feature type="non-terminal residue" evidence="1">
    <location>
        <position position="81"/>
    </location>
</feature>
<reference evidence="1" key="1">
    <citation type="journal article" date="2014" name="Front. Microbiol.">
        <title>High frequency of phylogenetically diverse reductive dehalogenase-homologous genes in deep subseafloor sedimentary metagenomes.</title>
        <authorList>
            <person name="Kawai M."/>
            <person name="Futagami T."/>
            <person name="Toyoda A."/>
            <person name="Takaki Y."/>
            <person name="Nishi S."/>
            <person name="Hori S."/>
            <person name="Arai W."/>
            <person name="Tsubouchi T."/>
            <person name="Morono Y."/>
            <person name="Uchiyama I."/>
            <person name="Ito T."/>
            <person name="Fujiyama A."/>
            <person name="Inagaki F."/>
            <person name="Takami H."/>
        </authorList>
    </citation>
    <scope>NUCLEOTIDE SEQUENCE</scope>
    <source>
        <strain evidence="1">Expedition CK06-06</strain>
    </source>
</reference>
<dbReference type="AlphaFoldDB" id="X1MIG0"/>
<name>X1MIG0_9ZZZZ</name>
<dbReference type="EMBL" id="BARV01005980">
    <property type="protein sequence ID" value="GAI06154.1"/>
    <property type="molecule type" value="Genomic_DNA"/>
</dbReference>
<evidence type="ECO:0000313" key="1">
    <source>
        <dbReference type="EMBL" id="GAI06154.1"/>
    </source>
</evidence>
<dbReference type="InterPro" id="IPR037257">
    <property type="entry name" value="T2SS_E_N_sf"/>
</dbReference>
<protein>
    <submittedName>
        <fullName evidence="1">Uncharacterized protein</fullName>
    </submittedName>
</protein>